<accession>A0A923E6Y0</accession>
<dbReference type="Proteomes" id="UP000617426">
    <property type="component" value="Unassembled WGS sequence"/>
</dbReference>
<feature type="region of interest" description="Disordered" evidence="1">
    <location>
        <begin position="54"/>
        <end position="113"/>
    </location>
</feature>
<evidence type="ECO:0000313" key="2">
    <source>
        <dbReference type="EMBL" id="MBB6335472.1"/>
    </source>
</evidence>
<dbReference type="EMBL" id="JACHMK010000001">
    <property type="protein sequence ID" value="MBB6335472.1"/>
    <property type="molecule type" value="Genomic_DNA"/>
</dbReference>
<reference evidence="2" key="1">
    <citation type="submission" date="2020-08" db="EMBL/GenBank/DDBJ databases">
        <title>Sequencing the genomes of 1000 actinobacteria strains.</title>
        <authorList>
            <person name="Klenk H.-P."/>
        </authorList>
    </citation>
    <scope>NUCLEOTIDE SEQUENCE</scope>
    <source>
        <strain evidence="2">DSM 10695</strain>
    </source>
</reference>
<gene>
    <name evidence="2" type="ORF">HD592_002037</name>
</gene>
<organism evidence="2 3">
    <name type="scientific">Schaalia hyovaginalis</name>
    <dbReference type="NCBI Taxonomy" id="29316"/>
    <lineage>
        <taxon>Bacteria</taxon>
        <taxon>Bacillati</taxon>
        <taxon>Actinomycetota</taxon>
        <taxon>Actinomycetes</taxon>
        <taxon>Actinomycetales</taxon>
        <taxon>Actinomycetaceae</taxon>
        <taxon>Schaalia</taxon>
    </lineage>
</organism>
<evidence type="ECO:0000256" key="1">
    <source>
        <dbReference type="SAM" id="MobiDB-lite"/>
    </source>
</evidence>
<dbReference type="AlphaFoldDB" id="A0A923E6Y0"/>
<keyword evidence="3" id="KW-1185">Reference proteome</keyword>
<proteinExistence type="predicted"/>
<comment type="caution">
    <text evidence="2">The sequence shown here is derived from an EMBL/GenBank/DDBJ whole genome shotgun (WGS) entry which is preliminary data.</text>
</comment>
<feature type="compositionally biased region" description="Gly residues" evidence="1">
    <location>
        <begin position="67"/>
        <end position="82"/>
    </location>
</feature>
<evidence type="ECO:0000313" key="3">
    <source>
        <dbReference type="Proteomes" id="UP000617426"/>
    </source>
</evidence>
<sequence>MGWHIIQQTPIIRPVPAIGGIAHRPRPGVLFTHAILPRRRDPLRDQTTIDLGHISRHAAGPLPSGTSGSGAGSAAPGPGGATFDGTRSPALVTPAARTSHFASPRAADVRRTT</sequence>
<protein>
    <submittedName>
        <fullName evidence="2">Uncharacterized protein</fullName>
    </submittedName>
</protein>
<name>A0A923E6Y0_9ACTO</name>